<proteinExistence type="predicted"/>
<dbReference type="EMBL" id="JAUSSW010000001">
    <property type="protein sequence ID" value="MDQ0100456.1"/>
    <property type="molecule type" value="Genomic_DNA"/>
</dbReference>
<evidence type="ECO:0000313" key="1">
    <source>
        <dbReference type="EMBL" id="MDQ0100456.1"/>
    </source>
</evidence>
<comment type="caution">
    <text evidence="1">The sequence shown here is derived from an EMBL/GenBank/DDBJ whole genome shotgun (WGS) entry which is preliminary data.</text>
</comment>
<organism evidence="1 2">
    <name type="scientific">Paenarthrobacter nicotinovorans</name>
    <name type="common">Arthrobacter nicotinovorans</name>
    <dbReference type="NCBI Taxonomy" id="29320"/>
    <lineage>
        <taxon>Bacteria</taxon>
        <taxon>Bacillati</taxon>
        <taxon>Actinomycetota</taxon>
        <taxon>Actinomycetes</taxon>
        <taxon>Micrococcales</taxon>
        <taxon>Micrococcaceae</taxon>
        <taxon>Paenarthrobacter</taxon>
    </lineage>
</organism>
<gene>
    <name evidence="1" type="ORF">J2T10_000075</name>
</gene>
<keyword evidence="2" id="KW-1185">Reference proteome</keyword>
<name>A0ABT9TFN1_PAENI</name>
<evidence type="ECO:0000313" key="2">
    <source>
        <dbReference type="Proteomes" id="UP001244563"/>
    </source>
</evidence>
<dbReference type="Proteomes" id="UP001244563">
    <property type="component" value="Unassembled WGS sequence"/>
</dbReference>
<sequence length="176" mass="19308">MATRPPALSAADKAYIKEAYERGDSHRDIADHLNKPKSTVGQWMTRNGMRYDSTNQKAAIEKNVLTAQERISNLRLDVIGIAEHDAAEIREVQRGNKTWKTVLRAMAGAEEVRELDFIPPNDKRSNASSLASHAGTIARLAPKEDGNQAAEVDSVMDKLINGLAQAFNPTSDGQPE</sequence>
<protein>
    <submittedName>
        <fullName evidence="1">Uncharacterized protein</fullName>
    </submittedName>
</protein>
<accession>A0ABT9TFN1</accession>
<reference evidence="1 2" key="1">
    <citation type="submission" date="2023-07" db="EMBL/GenBank/DDBJ databases">
        <title>Sorghum-associated microbial communities from plants grown in Nebraska, USA.</title>
        <authorList>
            <person name="Schachtman D."/>
        </authorList>
    </citation>
    <scope>NUCLEOTIDE SEQUENCE [LARGE SCALE GENOMIC DNA]</scope>
    <source>
        <strain evidence="1 2">CC523</strain>
    </source>
</reference>
<dbReference type="RefSeq" id="WP_306876540.1">
    <property type="nucleotide sequence ID" value="NZ_JAUSSW010000001.1"/>
</dbReference>